<dbReference type="SUPFAM" id="SSF49562">
    <property type="entry name" value="C2 domain (Calcium/lipid-binding domain, CaLB)"/>
    <property type="match status" value="2"/>
</dbReference>
<dbReference type="CDD" id="cd08374">
    <property type="entry name" value="C2F_Ferlin"/>
    <property type="match status" value="1"/>
</dbReference>
<evidence type="ECO:0000256" key="3">
    <source>
        <dbReference type="ARBA" id="ARBA00022737"/>
    </source>
</evidence>
<feature type="transmembrane region" description="Helical" evidence="6">
    <location>
        <begin position="121"/>
        <end position="140"/>
    </location>
</feature>
<comment type="subcellular location">
    <subcellularLocation>
        <location evidence="1">Membrane</location>
        <topology evidence="1">Single-pass membrane protein</topology>
    </subcellularLocation>
</comment>
<evidence type="ECO:0000256" key="2">
    <source>
        <dbReference type="ARBA" id="ARBA00022692"/>
    </source>
</evidence>
<dbReference type="Pfam" id="PF22901">
    <property type="entry name" value="dsrm_Ferlin"/>
    <property type="match status" value="1"/>
</dbReference>
<evidence type="ECO:0000256" key="1">
    <source>
        <dbReference type="ARBA" id="ARBA00004167"/>
    </source>
</evidence>
<evidence type="ECO:0000313" key="8">
    <source>
        <dbReference type="EMBL" id="CAF1469207.1"/>
    </source>
</evidence>
<sequence>MATDIEKRVYLIFHLIRLVLNLSIFVGALLFLLGGCFHDQLRSSKRQWLLFNICLAMIIFAIINSVFAMLPLAPTYQTILAVRVCTLEHFLEDIAQGQVAYSFVIFCMHQIGPQEWRKKSLLWFGICVGIQWLCSYLLPLPQILMSNFYICLGIVPNRFFVVYSIAFLLALPVFLHLMIFIIMNIFKISETTNNQIYPAEQRNSIEIDYQLLMKYILIMALLFNIIGYGPISILAVIDYQLEQSIAIYAALEILPSGKFRVQETPADETDNMYPTSINRAISNSEKKALLKSKTDSNMPIDHLMLQLGYSKNLITLKCRLYIIKALLYRGWDQAGKADPFIKIVLNEDTIIDDLDGKLLNTLEPVFGKSYEFDVQLPFQSLIRIQIWDWDMTSPNDMIAETKIDIENRRFSCHRATCGLPKRYDSAGYNTWRDTKKPSVILTELCRATNINEPDYTLDFCSVKVGNESFQCDPDCVEFLRSARSSVVTGHRKVHHELPEEYIRQNTALAALHGWGRKINTKHALVAEHIESRSLFNPKFPEIEQGKLEMWLDFFPMSRPPSSAMIDITPPKPTAYQLRVTIWNTSEVELNDSNLFTGERTSDIYVKAWVVGERIDAQQTDIHYRSLTGEGNFNWRFVFDFDYLDIEEKIVFEAKDSLFQVGNTTKKIPPRIIIRVYDADLFSADDFLGECMLNLIHVPLGAKTLKKCTADILLDPKHKGTDLFLNKRLAGWWPMIAPLKLGEIRDKALVGGKLEAEFSLVTAEEAEKNPVGKAREAPQPLAEPNRPKTSFLWFTAPWKTLRFVIWRNFKWTIITGIFIFIGVIFVLLAVWSIPGELIRQLGTKIFNNK</sequence>
<proteinExistence type="predicted"/>
<comment type="caution">
    <text evidence="8">The sequence shown here is derived from an EMBL/GenBank/DDBJ whole genome shotgun (WGS) entry which is preliminary data.</text>
</comment>
<feature type="transmembrane region" description="Helical" evidence="6">
    <location>
        <begin position="810"/>
        <end position="830"/>
    </location>
</feature>
<dbReference type="InterPro" id="IPR037725">
    <property type="entry name" value="C2F_Ferlin"/>
</dbReference>
<dbReference type="SMART" id="SM00239">
    <property type="entry name" value="C2"/>
    <property type="match status" value="2"/>
</dbReference>
<dbReference type="InterPro" id="IPR037721">
    <property type="entry name" value="Ferlin"/>
</dbReference>
<protein>
    <recommendedName>
        <fullName evidence="7">C2 domain-containing protein</fullName>
    </recommendedName>
</protein>
<dbReference type="CDD" id="cd04037">
    <property type="entry name" value="C2E_Ferlin"/>
    <property type="match status" value="1"/>
</dbReference>
<keyword evidence="4 6" id="KW-1133">Transmembrane helix</keyword>
<evidence type="ECO:0000256" key="6">
    <source>
        <dbReference type="SAM" id="Phobius"/>
    </source>
</evidence>
<keyword evidence="3" id="KW-0677">Repeat</keyword>
<evidence type="ECO:0000313" key="9">
    <source>
        <dbReference type="Proteomes" id="UP000663889"/>
    </source>
</evidence>
<evidence type="ECO:0000259" key="7">
    <source>
        <dbReference type="PROSITE" id="PS50004"/>
    </source>
</evidence>
<feature type="transmembrane region" description="Helical" evidence="6">
    <location>
        <begin position="49"/>
        <end position="70"/>
    </location>
</feature>
<dbReference type="Pfam" id="PF16165">
    <property type="entry name" value="Ferlin_C"/>
    <property type="match status" value="1"/>
</dbReference>
<dbReference type="InterPro" id="IPR035892">
    <property type="entry name" value="C2_domain_sf"/>
</dbReference>
<dbReference type="Proteomes" id="UP000663889">
    <property type="component" value="Unassembled WGS sequence"/>
</dbReference>
<reference evidence="8" key="1">
    <citation type="submission" date="2021-02" db="EMBL/GenBank/DDBJ databases">
        <authorList>
            <person name="Nowell W R."/>
        </authorList>
    </citation>
    <scope>NUCLEOTIDE SEQUENCE</scope>
</reference>
<name>A0A815QWB8_9BILA</name>
<dbReference type="AlphaFoldDB" id="A0A815QWB8"/>
<organism evidence="8 9">
    <name type="scientific">Rotaria sordida</name>
    <dbReference type="NCBI Taxonomy" id="392033"/>
    <lineage>
        <taxon>Eukaryota</taxon>
        <taxon>Metazoa</taxon>
        <taxon>Spiralia</taxon>
        <taxon>Gnathifera</taxon>
        <taxon>Rotifera</taxon>
        <taxon>Eurotatoria</taxon>
        <taxon>Bdelloidea</taxon>
        <taxon>Philodinida</taxon>
        <taxon>Philodinidae</taxon>
        <taxon>Rotaria</taxon>
    </lineage>
</organism>
<feature type="transmembrane region" description="Helical" evidence="6">
    <location>
        <begin position="160"/>
        <end position="186"/>
    </location>
</feature>
<accession>A0A815QWB8</accession>
<dbReference type="EMBL" id="CAJNOU010005176">
    <property type="protein sequence ID" value="CAF1469207.1"/>
    <property type="molecule type" value="Genomic_DNA"/>
</dbReference>
<dbReference type="Pfam" id="PF00168">
    <property type="entry name" value="C2"/>
    <property type="match status" value="2"/>
</dbReference>
<dbReference type="PANTHER" id="PTHR12546:SF60">
    <property type="entry name" value="MISFIRE, ISOFORM F"/>
    <property type="match status" value="1"/>
</dbReference>
<dbReference type="GO" id="GO:0007009">
    <property type="term" value="P:plasma membrane organization"/>
    <property type="evidence" value="ECO:0007669"/>
    <property type="project" value="TreeGrafter"/>
</dbReference>
<dbReference type="InterPro" id="IPR000008">
    <property type="entry name" value="C2_dom"/>
</dbReference>
<feature type="transmembrane region" description="Helical" evidence="6">
    <location>
        <begin position="12"/>
        <end position="37"/>
    </location>
</feature>
<evidence type="ECO:0000256" key="5">
    <source>
        <dbReference type="ARBA" id="ARBA00023136"/>
    </source>
</evidence>
<feature type="domain" description="C2" evidence="7">
    <location>
        <begin position="299"/>
        <end position="418"/>
    </location>
</feature>
<dbReference type="InterPro" id="IPR055072">
    <property type="entry name" value="Ferlin_DSRM"/>
</dbReference>
<dbReference type="PROSITE" id="PS50004">
    <property type="entry name" value="C2"/>
    <property type="match status" value="2"/>
</dbReference>
<dbReference type="PANTHER" id="PTHR12546">
    <property type="entry name" value="FER-1-LIKE"/>
    <property type="match status" value="1"/>
</dbReference>
<feature type="transmembrane region" description="Helical" evidence="6">
    <location>
        <begin position="215"/>
        <end position="237"/>
    </location>
</feature>
<dbReference type="GO" id="GO:0016020">
    <property type="term" value="C:membrane"/>
    <property type="evidence" value="ECO:0007669"/>
    <property type="project" value="UniProtKB-SubCell"/>
</dbReference>
<feature type="domain" description="C2" evidence="7">
    <location>
        <begin position="555"/>
        <end position="708"/>
    </location>
</feature>
<evidence type="ECO:0000256" key="4">
    <source>
        <dbReference type="ARBA" id="ARBA00022989"/>
    </source>
</evidence>
<gene>
    <name evidence="8" type="ORF">SEV965_LOCUS34563</name>
</gene>
<dbReference type="InterPro" id="IPR037724">
    <property type="entry name" value="C2E_Ferlin"/>
</dbReference>
<dbReference type="Gene3D" id="2.60.40.150">
    <property type="entry name" value="C2 domain"/>
    <property type="match status" value="2"/>
</dbReference>
<keyword evidence="5 6" id="KW-0472">Membrane</keyword>
<dbReference type="InterPro" id="IPR032362">
    <property type="entry name" value="Ferlin_C"/>
</dbReference>
<keyword evidence="2 6" id="KW-0812">Transmembrane</keyword>